<keyword evidence="3" id="KW-1185">Reference proteome</keyword>
<organism evidence="2 3">
    <name type="scientific">Haloferula chungangensis</name>
    <dbReference type="NCBI Taxonomy" id="1048331"/>
    <lineage>
        <taxon>Bacteria</taxon>
        <taxon>Pseudomonadati</taxon>
        <taxon>Verrucomicrobiota</taxon>
        <taxon>Verrucomicrobiia</taxon>
        <taxon>Verrucomicrobiales</taxon>
        <taxon>Verrucomicrobiaceae</taxon>
        <taxon>Haloferula</taxon>
    </lineage>
</organism>
<proteinExistence type="predicted"/>
<evidence type="ECO:0000313" key="3">
    <source>
        <dbReference type="Proteomes" id="UP001596472"/>
    </source>
</evidence>
<gene>
    <name evidence="2" type="ORF">ACFQY0_06000</name>
</gene>
<accession>A0ABW2L2Z7</accession>
<dbReference type="EMBL" id="JBHTBS010000002">
    <property type="protein sequence ID" value="MFC7336721.1"/>
    <property type="molecule type" value="Genomic_DNA"/>
</dbReference>
<evidence type="ECO:0000256" key="1">
    <source>
        <dbReference type="SAM" id="MobiDB-lite"/>
    </source>
</evidence>
<reference evidence="3" key="1">
    <citation type="journal article" date="2019" name="Int. J. Syst. Evol. Microbiol.">
        <title>The Global Catalogue of Microorganisms (GCM) 10K type strain sequencing project: providing services to taxonomists for standard genome sequencing and annotation.</title>
        <authorList>
            <consortium name="The Broad Institute Genomics Platform"/>
            <consortium name="The Broad Institute Genome Sequencing Center for Infectious Disease"/>
            <person name="Wu L."/>
            <person name="Ma J."/>
        </authorList>
    </citation>
    <scope>NUCLEOTIDE SEQUENCE [LARGE SCALE GENOMIC DNA]</scope>
    <source>
        <strain evidence="3">CGMCC 4.1467</strain>
    </source>
</reference>
<feature type="region of interest" description="Disordered" evidence="1">
    <location>
        <begin position="61"/>
        <end position="90"/>
    </location>
</feature>
<protein>
    <submittedName>
        <fullName evidence="2">Uncharacterized protein</fullName>
    </submittedName>
</protein>
<evidence type="ECO:0000313" key="2">
    <source>
        <dbReference type="EMBL" id="MFC7336721.1"/>
    </source>
</evidence>
<dbReference type="RefSeq" id="WP_379710303.1">
    <property type="nucleotide sequence ID" value="NZ_JBHTBS010000002.1"/>
</dbReference>
<name>A0ABW2L2Z7_9BACT</name>
<sequence length="90" mass="9788">MPNKKDILDLHFMDARCKLIDVAAFLDRMERHSGEADFRLAAFKKAIPILLSEQPGRARAILESLSDHSTEPAESASTQGASGAPLPADQ</sequence>
<comment type="caution">
    <text evidence="2">The sequence shown here is derived from an EMBL/GenBank/DDBJ whole genome shotgun (WGS) entry which is preliminary data.</text>
</comment>
<dbReference type="Proteomes" id="UP001596472">
    <property type="component" value="Unassembled WGS sequence"/>
</dbReference>